<evidence type="ECO:0000313" key="3">
    <source>
        <dbReference type="EMBL" id="KAL0840577.1"/>
    </source>
</evidence>
<keyword evidence="1" id="KW-0175">Coiled coil</keyword>
<sequence>MDDIYNDLDNYEDLNLVEELKKENHDLKLKLEEYTIAMSKLQKNILQDFDKLSSDFKKLEMNYSSLLKTAKVEIERKTKIITDLNIEKDMIVLNALQNRNINDVRKLKNLSKPFTKGHGNDSSFGKARSNVPLADNNKGNNNSCGRKDDIRFSSVETTTTSGNTDITSKLMQFASKNSENVELWSDRTSDTKENMTQRPKKVETHTKPSNTQALSIKNRRKSMPAVRSLAKYSSDEECEDRYCSNDANRISSREDPNRHNVDKVYNDRHRYKGLEERNKPPEMSNVDDKYYGYPEPSRDSHRSRNDRHYGTDKHRSRSKYDLSLRHRRNLSPDRSRRPPRNDDYQRPEYGRYRVLESPPPDKYQHYQQRNQETRFKRDRDDKYELENRDNCDKYSSKHKTPSDHYDEPISKRRRTDSFNKFSEEDVRWNRDRPLERPMPDLYENLHQDLSCQSPDYTLTDLVSSHPIREIMNTASSPLEDPRIHSEKYILKTSDDNVALSTVIGRNVKLKMLDTSLWNDRPAEVPKALTRRPSQCSEDIVKEIYMDIDNPVSNMSAESGEILTNDLGDNMDEGRNVPNESDTRKCEYDLRADIANLSDQTVDKNSLTKYKIPKVKKNESEIKLHTSRDAGVRISQNKIEHPPENFKKDHNSRKISERDPKRKTQIEKDYKLETPISRNVVKKDDCAVNYNDNYRDTMPSMKELVAGDLELSDETCDNSEIPKSSVKEKLQSKDHENKTKTSEPSHSKVTSLQEMAVGKNIEKETITQEKPREAVESDSKKLSIKKKLPKHKEPSKVSKTDSTDKETNRKAKPMKDIKDPKEIKTKFSELFGDSSSLITPEDLGIMAVQAQVQPSATYVPICEDAQDAVDVPISKTEKIQTRLSKLKASETEQPQECLQTDNDCDKTETKSKINDKTGNDTKKKTRKSTAQVTDKSKIREVYQSLTADKLVTETADKPEAETADKLVTKKDVCSQNFSTNEAVKEIDTGTAPDERMIEQIATAVPEKLCQIESDNNCNDIPKQSVVEHIVAAPSNDMPLKPNLLMQALATSTPQKELQKNDSGSGVVGSGQMSNFPSSKETSTDNVTADMSSTNETLNPQNDGDIPDVRIFVKRKRRVKIAKK</sequence>
<name>A0ABD0TD70_LOXSC</name>
<feature type="coiled-coil region" evidence="1">
    <location>
        <begin position="17"/>
        <end position="44"/>
    </location>
</feature>
<feature type="compositionally biased region" description="Polar residues" evidence="2">
    <location>
        <begin position="890"/>
        <end position="900"/>
    </location>
</feature>
<evidence type="ECO:0000313" key="4">
    <source>
        <dbReference type="Proteomes" id="UP001549921"/>
    </source>
</evidence>
<proteinExistence type="predicted"/>
<organism evidence="3 4">
    <name type="scientific">Loxostege sticticalis</name>
    <name type="common">Beet webworm moth</name>
    <dbReference type="NCBI Taxonomy" id="481309"/>
    <lineage>
        <taxon>Eukaryota</taxon>
        <taxon>Metazoa</taxon>
        <taxon>Ecdysozoa</taxon>
        <taxon>Arthropoda</taxon>
        <taxon>Hexapoda</taxon>
        <taxon>Insecta</taxon>
        <taxon>Pterygota</taxon>
        <taxon>Neoptera</taxon>
        <taxon>Endopterygota</taxon>
        <taxon>Lepidoptera</taxon>
        <taxon>Glossata</taxon>
        <taxon>Ditrysia</taxon>
        <taxon>Pyraloidea</taxon>
        <taxon>Crambidae</taxon>
        <taxon>Pyraustinae</taxon>
        <taxon>Loxostege</taxon>
    </lineage>
</organism>
<feature type="region of interest" description="Disordered" evidence="2">
    <location>
        <begin position="882"/>
        <end position="934"/>
    </location>
</feature>
<accession>A0ABD0TD70</accession>
<evidence type="ECO:0000256" key="2">
    <source>
        <dbReference type="SAM" id="MobiDB-lite"/>
    </source>
</evidence>
<evidence type="ECO:0000256" key="1">
    <source>
        <dbReference type="SAM" id="Coils"/>
    </source>
</evidence>
<feature type="region of interest" description="Disordered" evidence="2">
    <location>
        <begin position="112"/>
        <end position="147"/>
    </location>
</feature>
<gene>
    <name evidence="3" type="ORF">ABMA28_015787</name>
</gene>
<dbReference type="Proteomes" id="UP001549921">
    <property type="component" value="Unassembled WGS sequence"/>
</dbReference>
<feature type="compositionally biased region" description="Basic and acidic residues" evidence="2">
    <location>
        <begin position="637"/>
        <end position="668"/>
    </location>
</feature>
<feature type="compositionally biased region" description="Basic and acidic residues" evidence="2">
    <location>
        <begin position="724"/>
        <end position="745"/>
    </location>
</feature>
<reference evidence="3 4" key="1">
    <citation type="submission" date="2024-06" db="EMBL/GenBank/DDBJ databases">
        <title>A chromosome-level genome assembly of beet webworm, Loxostege sticticalis.</title>
        <authorList>
            <person name="Zhang Y."/>
        </authorList>
    </citation>
    <scope>NUCLEOTIDE SEQUENCE [LARGE SCALE GENOMIC DNA]</scope>
    <source>
        <strain evidence="3">AQ028</strain>
        <tissue evidence="3">Male pupae</tissue>
    </source>
</reference>
<dbReference type="EMBL" id="JBEDNZ010000007">
    <property type="protein sequence ID" value="KAL0840577.1"/>
    <property type="molecule type" value="Genomic_DNA"/>
</dbReference>
<feature type="compositionally biased region" description="Basic and acidic residues" evidence="2">
    <location>
        <begin position="902"/>
        <end position="921"/>
    </location>
</feature>
<feature type="compositionally biased region" description="Basic and acidic residues" evidence="2">
    <location>
        <begin position="759"/>
        <end position="780"/>
    </location>
</feature>
<dbReference type="AlphaFoldDB" id="A0ABD0TD70"/>
<feature type="region of interest" description="Disordered" evidence="2">
    <location>
        <begin position="187"/>
        <end position="225"/>
    </location>
</feature>
<feature type="compositionally biased region" description="Basic and acidic residues" evidence="2">
    <location>
        <begin position="187"/>
        <end position="206"/>
    </location>
</feature>
<feature type="compositionally biased region" description="Basic and acidic residues" evidence="2">
    <location>
        <begin position="371"/>
        <end position="411"/>
    </location>
</feature>
<feature type="compositionally biased region" description="Polar residues" evidence="2">
    <location>
        <begin position="1070"/>
        <end position="1100"/>
    </location>
</feature>
<feature type="region of interest" description="Disordered" evidence="2">
    <location>
        <begin position="1050"/>
        <end position="1104"/>
    </location>
</feature>
<feature type="compositionally biased region" description="Basic and acidic residues" evidence="2">
    <location>
        <begin position="251"/>
        <end position="354"/>
    </location>
</feature>
<feature type="region of interest" description="Disordered" evidence="2">
    <location>
        <begin position="630"/>
        <end position="668"/>
    </location>
</feature>
<comment type="caution">
    <text evidence="3">The sequence shown here is derived from an EMBL/GenBank/DDBJ whole genome shotgun (WGS) entry which is preliminary data.</text>
</comment>
<protein>
    <submittedName>
        <fullName evidence="3">Uncharacterized protein</fullName>
    </submittedName>
</protein>
<feature type="region of interest" description="Disordered" evidence="2">
    <location>
        <begin position="712"/>
        <end position="820"/>
    </location>
</feature>
<feature type="compositionally biased region" description="Basic and acidic residues" evidence="2">
    <location>
        <begin position="790"/>
        <end position="820"/>
    </location>
</feature>
<feature type="region of interest" description="Disordered" evidence="2">
    <location>
        <begin position="237"/>
        <end position="411"/>
    </location>
</feature>